<name>A0A9N9BMS8_9GLOM</name>
<protein>
    <submittedName>
        <fullName evidence="2">13901_t:CDS:1</fullName>
    </submittedName>
</protein>
<accession>A0A9N9BMS8</accession>
<keyword evidence="3" id="KW-1185">Reference proteome</keyword>
<gene>
    <name evidence="2" type="ORF">ALEPTO_LOCUS6925</name>
</gene>
<comment type="caution">
    <text evidence="2">The sequence shown here is derived from an EMBL/GenBank/DDBJ whole genome shotgun (WGS) entry which is preliminary data.</text>
</comment>
<dbReference type="EMBL" id="CAJVPS010002657">
    <property type="protein sequence ID" value="CAG8573497.1"/>
    <property type="molecule type" value="Genomic_DNA"/>
</dbReference>
<dbReference type="OrthoDB" id="2439067at2759"/>
<sequence length="155" mass="17571">MSKKDGDLIKLCRNAMRTLNVQIRKVSKERARIYLVQSFNGFVEIRYIVRPLPTIYILEQFGRIKIPATFGNFEQFSKDMICLMDWQTGVLLTARVINKATTNFMKNNNDNCITSVNDTPQKKESNKNQPLPKSPSSDSQPPSSPSPGFSLLDSP</sequence>
<feature type="compositionally biased region" description="Low complexity" evidence="1">
    <location>
        <begin position="130"/>
        <end position="155"/>
    </location>
</feature>
<feature type="non-terminal residue" evidence="2">
    <location>
        <position position="1"/>
    </location>
</feature>
<evidence type="ECO:0000313" key="3">
    <source>
        <dbReference type="Proteomes" id="UP000789508"/>
    </source>
</evidence>
<reference evidence="2" key="1">
    <citation type="submission" date="2021-06" db="EMBL/GenBank/DDBJ databases">
        <authorList>
            <person name="Kallberg Y."/>
            <person name="Tangrot J."/>
            <person name="Rosling A."/>
        </authorList>
    </citation>
    <scope>NUCLEOTIDE SEQUENCE</scope>
    <source>
        <strain evidence="2">FL130A</strain>
    </source>
</reference>
<evidence type="ECO:0000313" key="2">
    <source>
        <dbReference type="EMBL" id="CAG8573497.1"/>
    </source>
</evidence>
<evidence type="ECO:0000256" key="1">
    <source>
        <dbReference type="SAM" id="MobiDB-lite"/>
    </source>
</evidence>
<dbReference type="Proteomes" id="UP000789508">
    <property type="component" value="Unassembled WGS sequence"/>
</dbReference>
<dbReference type="AlphaFoldDB" id="A0A9N9BMS8"/>
<organism evidence="2 3">
    <name type="scientific">Ambispora leptoticha</name>
    <dbReference type="NCBI Taxonomy" id="144679"/>
    <lineage>
        <taxon>Eukaryota</taxon>
        <taxon>Fungi</taxon>
        <taxon>Fungi incertae sedis</taxon>
        <taxon>Mucoromycota</taxon>
        <taxon>Glomeromycotina</taxon>
        <taxon>Glomeromycetes</taxon>
        <taxon>Archaeosporales</taxon>
        <taxon>Ambisporaceae</taxon>
        <taxon>Ambispora</taxon>
    </lineage>
</organism>
<proteinExistence type="predicted"/>
<feature type="compositionally biased region" description="Polar residues" evidence="1">
    <location>
        <begin position="108"/>
        <end position="119"/>
    </location>
</feature>
<feature type="region of interest" description="Disordered" evidence="1">
    <location>
        <begin position="108"/>
        <end position="155"/>
    </location>
</feature>